<keyword evidence="10 15" id="KW-0238">DNA-binding</keyword>
<evidence type="ECO:0000256" key="16">
    <source>
        <dbReference type="PROSITE-ProRule" id="PRU00560"/>
    </source>
</evidence>
<feature type="domain" description="UvrD-like helicase ATP-binding" evidence="17">
    <location>
        <begin position="12"/>
        <end position="474"/>
    </location>
</feature>
<evidence type="ECO:0000256" key="8">
    <source>
        <dbReference type="ARBA" id="ARBA00022840"/>
    </source>
</evidence>
<dbReference type="Pfam" id="PF12705">
    <property type="entry name" value="PDDEXK_1"/>
    <property type="match status" value="1"/>
</dbReference>
<dbReference type="Proteomes" id="UP000277294">
    <property type="component" value="Unassembled WGS sequence"/>
</dbReference>
<evidence type="ECO:0000313" key="20">
    <source>
        <dbReference type="Proteomes" id="UP000277294"/>
    </source>
</evidence>
<feature type="domain" description="UvrD-like helicase C-terminal" evidence="18">
    <location>
        <begin position="475"/>
        <end position="780"/>
    </location>
</feature>
<dbReference type="AlphaFoldDB" id="A0A3P4B237"/>
<dbReference type="GO" id="GO:0003677">
    <property type="term" value="F:DNA binding"/>
    <property type="evidence" value="ECO:0007669"/>
    <property type="project" value="UniProtKB-UniRule"/>
</dbReference>
<dbReference type="InterPro" id="IPR014016">
    <property type="entry name" value="UvrD-like_ATP-bd"/>
</dbReference>
<comment type="domain">
    <text evidence="15">The N-terminal DNA-binding domain is a ssDNA-dependent ATPase and has ATP-dependent 3'-5' helicase function. This domain interacts with RecC.</text>
</comment>
<dbReference type="Gene3D" id="3.90.320.10">
    <property type="match status" value="1"/>
</dbReference>
<keyword evidence="9 15" id="KW-0460">Magnesium</keyword>
<evidence type="ECO:0000256" key="12">
    <source>
        <dbReference type="ARBA" id="ARBA00023235"/>
    </source>
</evidence>
<dbReference type="InterPro" id="IPR038726">
    <property type="entry name" value="PDDEXK_AddAB-type"/>
</dbReference>
<keyword evidence="3 15" id="KW-0547">Nucleotide-binding</keyword>
<dbReference type="InterPro" id="IPR011604">
    <property type="entry name" value="PDDEXK-like_dom_sf"/>
</dbReference>
<dbReference type="PANTHER" id="PTHR11070">
    <property type="entry name" value="UVRD / RECB / PCRA DNA HELICASE FAMILY MEMBER"/>
    <property type="match status" value="1"/>
</dbReference>
<protein>
    <recommendedName>
        <fullName evidence="15">RecBCD enzyme subunit RecB</fullName>
        <ecNumber evidence="15">3.1.11.5</ecNumber>
        <ecNumber evidence="15">5.6.2.4</ecNumber>
    </recommendedName>
    <alternativeName>
        <fullName evidence="15">DNA 3'-5' helicase subunit RecB</fullName>
    </alternativeName>
    <alternativeName>
        <fullName evidence="15">Exonuclease V subunit RecB</fullName>
        <shortName evidence="15">ExoV subunit RecB</shortName>
    </alternativeName>
    <alternativeName>
        <fullName evidence="15">Helicase/nuclease RecBCD subunit RecB</fullName>
    </alternativeName>
</protein>
<evidence type="ECO:0000256" key="6">
    <source>
        <dbReference type="ARBA" id="ARBA00022806"/>
    </source>
</evidence>
<dbReference type="InterPro" id="IPR000212">
    <property type="entry name" value="DNA_helicase_UvrD/REP"/>
</dbReference>
<name>A0A3P4B237_9BURK</name>
<dbReference type="GO" id="GO:0000724">
    <property type="term" value="P:double-strand break repair via homologous recombination"/>
    <property type="evidence" value="ECO:0007669"/>
    <property type="project" value="UniProtKB-UniRule"/>
</dbReference>
<dbReference type="EMBL" id="UWPJ01000015">
    <property type="protein sequence ID" value="VCU69718.1"/>
    <property type="molecule type" value="Genomic_DNA"/>
</dbReference>
<evidence type="ECO:0000256" key="14">
    <source>
        <dbReference type="ARBA" id="ARBA00048988"/>
    </source>
</evidence>
<evidence type="ECO:0000256" key="13">
    <source>
        <dbReference type="ARBA" id="ARBA00034617"/>
    </source>
</evidence>
<keyword evidence="11 15" id="KW-0234">DNA repair</keyword>
<comment type="function">
    <text evidence="15">A helicase/nuclease that prepares dsDNA breaks (DSB) for recombinational DNA repair. Binds to DSBs and unwinds DNA via a highly rapid and processive ATP-dependent bidirectional helicase activity. Unwinds dsDNA until it encounters a Chi (crossover hotspot instigator) sequence from the 3' direction. Cuts ssDNA a few nucleotides 3' to the Chi site. The properties and activities of the enzyme are changed at Chi. The Chi-altered holoenzyme produces a long 3'-ssDNA overhang and facilitates RecA-binding to the ssDNA for homologous DNA recombination and repair. Holoenzyme degrades any linearized DNA that is unable to undergo homologous recombination. In the holoenzyme this subunit contributes ATPase, 3'-5' helicase, exonuclease activity and loads RecA onto ssDNA.</text>
</comment>
<dbReference type="RefSeq" id="WP_124079225.1">
    <property type="nucleotide sequence ID" value="NZ_UWPJ01000015.1"/>
</dbReference>
<feature type="binding site" evidence="15">
    <location>
        <position position="1131"/>
    </location>
    <ligand>
        <name>Mg(2+)</name>
        <dbReference type="ChEBI" id="CHEBI:18420"/>
    </ligand>
</feature>
<comment type="similarity">
    <text evidence="15">Belongs to the helicase family. UvrD subfamily.</text>
</comment>
<comment type="cofactor">
    <cofactor evidence="15">
        <name>Mg(2+)</name>
        <dbReference type="ChEBI" id="CHEBI:18420"/>
    </cofactor>
    <text evidence="15">Binds 1 Mg(2+) ion per subunit.</text>
</comment>
<organism evidence="19 20">
    <name type="scientific">Pigmentiphaga humi</name>
    <dbReference type="NCBI Taxonomy" id="2478468"/>
    <lineage>
        <taxon>Bacteria</taxon>
        <taxon>Pseudomonadati</taxon>
        <taxon>Pseudomonadota</taxon>
        <taxon>Betaproteobacteria</taxon>
        <taxon>Burkholderiales</taxon>
        <taxon>Alcaligenaceae</taxon>
        <taxon>Pigmentiphaga</taxon>
    </lineage>
</organism>
<dbReference type="HAMAP" id="MF_01485">
    <property type="entry name" value="RecB"/>
    <property type="match status" value="1"/>
</dbReference>
<sequence length="1239" mass="136314">MSSPLSPYERPPGGAPRNLALDLPLRGSRLIEASAGTGKTFTISALFVRLVLGHGGEHAGFGRELLPPEILVVTFTDAATQELRDRIRTRLAQAARFFRGEADAPDELIGALRRDIDETRWAECAHKLDVAAQWMDEAAVSTIHGWCQRMLREHAFDSGSLFTQTLETDHSGLLAEVVRDYWRQHCYGLEGSALDWVDANWGTPDALRRRVAPLLAHAADEQGETSLAAILQASLAARDAELARIKAPWPAWSEALRSLCDAACAAKRVNARKFQPRWYQPWFDKLAAWAADPGQAALDLGTGFQRLTPAFMAEVCDPGHLIDHPALHAMVDLPARLAALPAPDSAMLAHAARWIGRRFDAEKRRRAEMGFDDMLVRLDAALGGENGERLAQLVRAQFPVALIDEFQDTDPIQYRIFDQIYRVAENRDDCALLMIGDPKQAIYAFRGADIHTYLRARAATAGRHHSLDTNYRSTAGMVAAVNRLFEAAEARPAGQGAFLFRQGGDNPLPFVPVRARGKRETLVADGVPCPALTFWLAEQDKPMAGGAYRAAMAAACAGEIVRLLEQGRRGEAGFLEEGVLRPLAPADIAVLVRDMGEAQAIRAELAGRGVRSVYLSDKDSVFDGAEAGDLLRWLKACAEPDDDRKLRAALASAVLALPLDELDALNRDERLWESWVLRFRGYREIWRRQGVLPMLRRFMDDFGLPAALARRADGERVLTNLLHLAELMQQASGELDGEQALIRHLAGHLGQDSQANEAQTLRLESDAELLKVVTVHKSKGLEYPLVFLPFACSFRPADRNKPPLRYHDAQGRLVVSIAPDEHEELLADRERLAEDLRLLYVALTRARHACWLGVADLRRGLAQESAWHRCALGYLAGGGEPLAASAQLGEVLAALDPDGGCLRLAPAPEPGDIRLASAPAGARAPVYRTRSAATGEPWWIASYSALRIASLTGGEEVGSAAERHGDLSPESPDGQKLFDDDVLSLNAAQPVPAASGTGMHRFPRGPAPGTFLHGLFEWAGAEGFAQAAADTERLADAVARRCNRRGLQAWITPLTRWFAATLQERLPLGAGRSFRFADLAAYQVEMEFWFPSRNVDVGRIDALVRQYVQPGMPRPPLEADTLNGMFKGFMDLVFEHEGRYYVADYKSNWLGPADASYTAQAMQAEILAKRYDLQYVLYLLALHRQLAARLPDYDYDRHVGGAVYLFLRGTRAPTCGVAFDCPPRALIEALDALFMGQHQ</sequence>
<keyword evidence="12 15" id="KW-0413">Isomerase</keyword>
<dbReference type="GO" id="GO:0000287">
    <property type="term" value="F:magnesium ion binding"/>
    <property type="evidence" value="ECO:0007669"/>
    <property type="project" value="UniProtKB-UniRule"/>
</dbReference>
<evidence type="ECO:0000256" key="5">
    <source>
        <dbReference type="ARBA" id="ARBA00022801"/>
    </source>
</evidence>
<gene>
    <name evidence="15 19" type="primary">recB</name>
    <name evidence="19" type="ORF">PIGHUM_01781</name>
</gene>
<dbReference type="SUPFAM" id="SSF52540">
    <property type="entry name" value="P-loop containing nucleoside triphosphate hydrolases"/>
    <property type="match status" value="1"/>
</dbReference>
<keyword evidence="7 15" id="KW-0269">Exonuclease</keyword>
<keyword evidence="2 15" id="KW-0479">Metal-binding</keyword>
<evidence type="ECO:0000256" key="4">
    <source>
        <dbReference type="ARBA" id="ARBA00022763"/>
    </source>
</evidence>
<dbReference type="GO" id="GO:0005524">
    <property type="term" value="F:ATP binding"/>
    <property type="evidence" value="ECO:0007669"/>
    <property type="project" value="UniProtKB-UniRule"/>
</dbReference>
<evidence type="ECO:0000256" key="3">
    <source>
        <dbReference type="ARBA" id="ARBA00022741"/>
    </source>
</evidence>
<accession>A0A3P4B237</accession>
<dbReference type="Gene3D" id="3.40.50.300">
    <property type="entry name" value="P-loop containing nucleotide triphosphate hydrolases"/>
    <property type="match status" value="2"/>
</dbReference>
<comment type="catalytic activity">
    <reaction evidence="15">
        <text>Exonucleolytic cleavage (in the presence of ATP) in either 5'- to 3'- or 3'- to 5'-direction to yield 5'-phosphooligonucleotides.</text>
        <dbReference type="EC" id="3.1.11.5"/>
    </reaction>
</comment>
<dbReference type="PROSITE" id="PS51217">
    <property type="entry name" value="UVRD_HELICASE_CTER"/>
    <property type="match status" value="1"/>
</dbReference>
<feature type="binding site" evidence="15">
    <location>
        <position position="1144"/>
    </location>
    <ligand>
        <name>Mg(2+)</name>
        <dbReference type="ChEBI" id="CHEBI:18420"/>
    </ligand>
</feature>
<keyword evidence="20" id="KW-1185">Reference proteome</keyword>
<evidence type="ECO:0000256" key="11">
    <source>
        <dbReference type="ARBA" id="ARBA00023204"/>
    </source>
</evidence>
<keyword evidence="8 15" id="KW-0067">ATP-binding</keyword>
<evidence type="ECO:0000256" key="10">
    <source>
        <dbReference type="ARBA" id="ARBA00023125"/>
    </source>
</evidence>
<comment type="subunit">
    <text evidence="15">Heterotrimer of RecB, RecC and RecD. All subunits contribute to DNA-binding. Interacts with RecA.</text>
</comment>
<feature type="region of interest" description="Nuclease activity, interacts with RecD and RecA" evidence="15">
    <location>
        <begin position="937"/>
        <end position="1239"/>
    </location>
</feature>
<dbReference type="GO" id="GO:0008854">
    <property type="term" value="F:exodeoxyribonuclease V activity"/>
    <property type="evidence" value="ECO:0007669"/>
    <property type="project" value="UniProtKB-EC"/>
</dbReference>
<reference evidence="19 20" key="1">
    <citation type="submission" date="2018-10" db="EMBL/GenBank/DDBJ databases">
        <authorList>
            <person name="Criscuolo A."/>
        </authorList>
    </citation>
    <scope>NUCLEOTIDE SEQUENCE [LARGE SCALE GENOMIC DNA]</scope>
    <source>
        <strain evidence="19">DnA1</strain>
    </source>
</reference>
<dbReference type="Gene3D" id="1.10.486.10">
    <property type="entry name" value="PCRA, domain 4"/>
    <property type="match status" value="1"/>
</dbReference>
<keyword evidence="5 15" id="KW-0378">Hydrolase</keyword>
<evidence type="ECO:0000259" key="17">
    <source>
        <dbReference type="PROSITE" id="PS51198"/>
    </source>
</evidence>
<evidence type="ECO:0000256" key="15">
    <source>
        <dbReference type="HAMAP-Rule" id="MF_01485"/>
    </source>
</evidence>
<evidence type="ECO:0000256" key="7">
    <source>
        <dbReference type="ARBA" id="ARBA00022839"/>
    </source>
</evidence>
<evidence type="ECO:0000313" key="19">
    <source>
        <dbReference type="EMBL" id="VCU69718.1"/>
    </source>
</evidence>
<dbReference type="InterPro" id="IPR004586">
    <property type="entry name" value="RecB"/>
</dbReference>
<feature type="region of interest" description="DNA-binding and helicase activity, interacts with RecC" evidence="15">
    <location>
        <begin position="1"/>
        <end position="916"/>
    </location>
</feature>
<dbReference type="Pfam" id="PF00580">
    <property type="entry name" value="UvrD-helicase"/>
    <property type="match status" value="1"/>
</dbReference>
<dbReference type="CDD" id="cd22352">
    <property type="entry name" value="RecB_C-like"/>
    <property type="match status" value="1"/>
</dbReference>
<dbReference type="EC" id="3.1.11.5" evidence="15"/>
<proteinExistence type="inferred from homology"/>
<evidence type="ECO:0000256" key="2">
    <source>
        <dbReference type="ARBA" id="ARBA00022723"/>
    </source>
</evidence>
<keyword evidence="6 15" id="KW-0347">Helicase</keyword>
<evidence type="ECO:0000256" key="9">
    <source>
        <dbReference type="ARBA" id="ARBA00022842"/>
    </source>
</evidence>
<feature type="binding site" evidence="16">
    <location>
        <begin position="33"/>
        <end position="40"/>
    </location>
    <ligand>
        <name>ATP</name>
        <dbReference type="ChEBI" id="CHEBI:30616"/>
    </ligand>
</feature>
<keyword evidence="1 15" id="KW-0540">Nuclease</keyword>
<dbReference type="Gene3D" id="1.10.3170.10">
    <property type="entry name" value="Recbcd, chain B, domain 2"/>
    <property type="match status" value="1"/>
</dbReference>
<dbReference type="GO" id="GO:0009338">
    <property type="term" value="C:exodeoxyribonuclease V complex"/>
    <property type="evidence" value="ECO:0007669"/>
    <property type="project" value="TreeGrafter"/>
</dbReference>
<dbReference type="InterPro" id="IPR011335">
    <property type="entry name" value="Restrct_endonuc-II-like"/>
</dbReference>
<comment type="catalytic activity">
    <reaction evidence="13 15">
        <text>Couples ATP hydrolysis with the unwinding of duplex DNA by translocating in the 3'-5' direction.</text>
        <dbReference type="EC" id="5.6.2.4"/>
    </reaction>
</comment>
<dbReference type="PROSITE" id="PS51198">
    <property type="entry name" value="UVRD_HELICASE_ATP_BIND"/>
    <property type="match status" value="1"/>
</dbReference>
<feature type="binding site" evidence="15">
    <location>
        <position position="1013"/>
    </location>
    <ligand>
        <name>Mg(2+)</name>
        <dbReference type="ChEBI" id="CHEBI:18420"/>
    </ligand>
</feature>
<evidence type="ECO:0000256" key="1">
    <source>
        <dbReference type="ARBA" id="ARBA00022722"/>
    </source>
</evidence>
<dbReference type="GO" id="GO:0005829">
    <property type="term" value="C:cytosol"/>
    <property type="evidence" value="ECO:0007669"/>
    <property type="project" value="TreeGrafter"/>
</dbReference>
<feature type="active site" description="For nuclease activity" evidence="15">
    <location>
        <position position="1144"/>
    </location>
</feature>
<dbReference type="OrthoDB" id="5905204at2"/>
<dbReference type="InterPro" id="IPR027417">
    <property type="entry name" value="P-loop_NTPase"/>
</dbReference>
<evidence type="ECO:0000259" key="18">
    <source>
        <dbReference type="PROSITE" id="PS51217"/>
    </source>
</evidence>
<comment type="miscellaneous">
    <text evidence="15">In the RecBCD complex, RecB has a slow 3'-5' helicase, an exonuclease activity and loads RecA onto ssDNA, RecD has a fast 5'-3' helicase activity, while RecC stimulates the ATPase and processivity of the RecB helicase and contributes to recognition of the Chi site.</text>
</comment>
<comment type="domain">
    <text evidence="15">The C-terminal domain has nuclease activity and interacts with RecD. It interacts with RecA, facilitating its loading onto ssDNA.</text>
</comment>
<dbReference type="SUPFAM" id="SSF52980">
    <property type="entry name" value="Restriction endonuclease-like"/>
    <property type="match status" value="1"/>
</dbReference>
<dbReference type="Pfam" id="PF13361">
    <property type="entry name" value="UvrD_C"/>
    <property type="match status" value="1"/>
</dbReference>
<comment type="catalytic activity">
    <reaction evidence="14 15">
        <text>ATP + H2O = ADP + phosphate + H(+)</text>
        <dbReference type="Rhea" id="RHEA:13065"/>
        <dbReference type="ChEBI" id="CHEBI:15377"/>
        <dbReference type="ChEBI" id="CHEBI:15378"/>
        <dbReference type="ChEBI" id="CHEBI:30616"/>
        <dbReference type="ChEBI" id="CHEBI:43474"/>
        <dbReference type="ChEBI" id="CHEBI:456216"/>
        <dbReference type="EC" id="5.6.2.4"/>
    </reaction>
</comment>
<dbReference type="InterPro" id="IPR014017">
    <property type="entry name" value="DNA_helicase_UvrD-like_C"/>
</dbReference>
<dbReference type="GO" id="GO:0043138">
    <property type="term" value="F:3'-5' DNA helicase activity"/>
    <property type="evidence" value="ECO:0007669"/>
    <property type="project" value="UniProtKB-UniRule"/>
</dbReference>
<dbReference type="EC" id="5.6.2.4" evidence="15"/>
<dbReference type="NCBIfam" id="TIGR00609">
    <property type="entry name" value="recB"/>
    <property type="match status" value="1"/>
</dbReference>
<dbReference type="PANTHER" id="PTHR11070:SF23">
    <property type="entry name" value="RECBCD ENZYME SUBUNIT RECB"/>
    <property type="match status" value="1"/>
</dbReference>
<keyword evidence="4 15" id="KW-0227">DNA damage</keyword>
<dbReference type="GO" id="GO:0016887">
    <property type="term" value="F:ATP hydrolysis activity"/>
    <property type="evidence" value="ECO:0007669"/>
    <property type="project" value="RHEA"/>
</dbReference>